<dbReference type="GO" id="GO:0046677">
    <property type="term" value="P:response to antibiotic"/>
    <property type="evidence" value="ECO:0007669"/>
    <property type="project" value="InterPro"/>
</dbReference>
<dbReference type="PANTHER" id="PTHR35333:SF3">
    <property type="entry name" value="BETA-LACTAMASE-TYPE TRANSPEPTIDASE FOLD CONTAINING PROTEIN"/>
    <property type="match status" value="1"/>
</dbReference>
<dbReference type="InterPro" id="IPR012338">
    <property type="entry name" value="Beta-lactam/transpept-like"/>
</dbReference>
<dbReference type="Proteomes" id="UP000243528">
    <property type="component" value="Unassembled WGS sequence"/>
</dbReference>
<feature type="domain" description="Beta-lactamase class A catalytic" evidence="1">
    <location>
        <begin position="35"/>
        <end position="281"/>
    </location>
</feature>
<dbReference type="AlphaFoldDB" id="A0A2P8DEC5"/>
<reference evidence="2 3" key="1">
    <citation type="submission" date="2018-03" db="EMBL/GenBank/DDBJ databases">
        <title>Genomic Encyclopedia of Archaeal and Bacterial Type Strains, Phase II (KMG-II): from individual species to whole genera.</title>
        <authorList>
            <person name="Goeker M."/>
        </authorList>
    </citation>
    <scope>NUCLEOTIDE SEQUENCE [LARGE SCALE GENOMIC DNA]</scope>
    <source>
        <strain evidence="2 3">DSM 45211</strain>
    </source>
</reference>
<evidence type="ECO:0000313" key="2">
    <source>
        <dbReference type="EMBL" id="PSK95555.1"/>
    </source>
</evidence>
<dbReference type="Gene3D" id="3.40.710.10">
    <property type="entry name" value="DD-peptidase/beta-lactamase superfamily"/>
    <property type="match status" value="1"/>
</dbReference>
<protein>
    <submittedName>
        <fullName evidence="2">Beta-lactamase class A</fullName>
    </submittedName>
</protein>
<gene>
    <name evidence="2" type="ORF">CLV30_12924</name>
</gene>
<dbReference type="EMBL" id="PYGE01000029">
    <property type="protein sequence ID" value="PSK95555.1"/>
    <property type="molecule type" value="Genomic_DNA"/>
</dbReference>
<keyword evidence="3" id="KW-1185">Reference proteome</keyword>
<comment type="caution">
    <text evidence="2">The sequence shown here is derived from an EMBL/GenBank/DDBJ whole genome shotgun (WGS) entry which is preliminary data.</text>
</comment>
<dbReference type="GO" id="GO:0030655">
    <property type="term" value="P:beta-lactam antibiotic catabolic process"/>
    <property type="evidence" value="ECO:0007669"/>
    <property type="project" value="InterPro"/>
</dbReference>
<dbReference type="RefSeq" id="WP_165358567.1">
    <property type="nucleotide sequence ID" value="NZ_ML142905.1"/>
</dbReference>
<dbReference type="InterPro" id="IPR000871">
    <property type="entry name" value="Beta-lactam_class-A"/>
</dbReference>
<name>A0A2P8DEC5_9ACTN</name>
<accession>A0A2P8DEC5</accession>
<organism evidence="2 3">
    <name type="scientific">Haloactinopolyspora alba</name>
    <dbReference type="NCBI Taxonomy" id="648780"/>
    <lineage>
        <taxon>Bacteria</taxon>
        <taxon>Bacillati</taxon>
        <taxon>Actinomycetota</taxon>
        <taxon>Actinomycetes</taxon>
        <taxon>Jiangellales</taxon>
        <taxon>Jiangellaceae</taxon>
        <taxon>Haloactinopolyspora</taxon>
    </lineage>
</organism>
<sequence>MTTTASSGPYGFAGEAVQAAHEIERDWADAGLRGGFCARNIDTGEELGFGADTPYALASVSKVPLALVTLDLVARGELDAAQQLDIDPATATHGPTGVAAFRHPSRIALEDLLYMMLAVSDNAAADAVFELVPPVHVTRALQEWGCGGIVVRHPMRVFYEAARAVAPDDPALALELAVRATTDGGGHVLPTLDIASATRGTARGLVALFARIWTDAISVPAATGRLRELLGQQASRHRMVAELTTDSITVRSKTGTFLNLRHEAGVVETSTGDRIAVAALTASTVAATHQPEAERAIGRAARAAVDVLRL</sequence>
<proteinExistence type="predicted"/>
<dbReference type="SUPFAM" id="SSF56601">
    <property type="entry name" value="beta-lactamase/transpeptidase-like"/>
    <property type="match status" value="1"/>
</dbReference>
<dbReference type="PANTHER" id="PTHR35333">
    <property type="entry name" value="BETA-LACTAMASE"/>
    <property type="match status" value="1"/>
</dbReference>
<dbReference type="GO" id="GO:0008800">
    <property type="term" value="F:beta-lactamase activity"/>
    <property type="evidence" value="ECO:0007669"/>
    <property type="project" value="InterPro"/>
</dbReference>
<dbReference type="Pfam" id="PF13354">
    <property type="entry name" value="Beta-lactamase2"/>
    <property type="match status" value="1"/>
</dbReference>
<evidence type="ECO:0000313" key="3">
    <source>
        <dbReference type="Proteomes" id="UP000243528"/>
    </source>
</evidence>
<dbReference type="InterPro" id="IPR045155">
    <property type="entry name" value="Beta-lactam_cat"/>
</dbReference>
<evidence type="ECO:0000259" key="1">
    <source>
        <dbReference type="Pfam" id="PF13354"/>
    </source>
</evidence>